<reference evidence="2" key="1">
    <citation type="submission" date="2021-01" db="EMBL/GenBank/DDBJ databases">
        <authorList>
            <consortium name="Genoscope - CEA"/>
            <person name="William W."/>
        </authorList>
    </citation>
    <scope>NUCLEOTIDE SEQUENCE</scope>
</reference>
<name>A0A8S1L2U9_PARPR</name>
<evidence type="ECO:0000256" key="1">
    <source>
        <dbReference type="SAM" id="Phobius"/>
    </source>
</evidence>
<dbReference type="Proteomes" id="UP000688137">
    <property type="component" value="Unassembled WGS sequence"/>
</dbReference>
<evidence type="ECO:0000313" key="3">
    <source>
        <dbReference type="Proteomes" id="UP000688137"/>
    </source>
</evidence>
<evidence type="ECO:0000313" key="2">
    <source>
        <dbReference type="EMBL" id="CAD8060525.1"/>
    </source>
</evidence>
<comment type="caution">
    <text evidence="2">The sequence shown here is derived from an EMBL/GenBank/DDBJ whole genome shotgun (WGS) entry which is preliminary data.</text>
</comment>
<keyword evidence="1" id="KW-1133">Transmembrane helix</keyword>
<gene>
    <name evidence="2" type="ORF">PPRIM_AZ9-3.1.T0300179</name>
</gene>
<protein>
    <submittedName>
        <fullName evidence="2">Uncharacterized protein</fullName>
    </submittedName>
</protein>
<dbReference type="EMBL" id="CAJJDM010000029">
    <property type="protein sequence ID" value="CAD8060525.1"/>
    <property type="molecule type" value="Genomic_DNA"/>
</dbReference>
<keyword evidence="3" id="KW-1185">Reference proteome</keyword>
<keyword evidence="1" id="KW-0812">Transmembrane</keyword>
<keyword evidence="1" id="KW-0472">Membrane</keyword>
<dbReference type="OMA" id="ICSNNAD"/>
<organism evidence="2 3">
    <name type="scientific">Paramecium primaurelia</name>
    <dbReference type="NCBI Taxonomy" id="5886"/>
    <lineage>
        <taxon>Eukaryota</taxon>
        <taxon>Sar</taxon>
        <taxon>Alveolata</taxon>
        <taxon>Ciliophora</taxon>
        <taxon>Intramacronucleata</taxon>
        <taxon>Oligohymenophorea</taxon>
        <taxon>Peniculida</taxon>
        <taxon>Parameciidae</taxon>
        <taxon>Paramecium</taxon>
    </lineage>
</organism>
<dbReference type="AlphaFoldDB" id="A0A8S1L2U9"/>
<proteinExistence type="predicted"/>
<sequence length="171" mass="19549">MFKNNFYSYVGGTRSDIAMSIESYFEVMEVLLDQYLSREMLFNFKNCSQVLNDIVVSAPLAFLPFSLIGTQWLFAGANRKGANKAYGPILASVHMLVLWRAYTAPIPNKLFTKIIADPTVDGQYIRTQLSVMKPGLWSVLSRELYHKGYRFPEMLEFKTATEFPTGFVKPY</sequence>
<feature type="transmembrane region" description="Helical" evidence="1">
    <location>
        <begin position="50"/>
        <end position="73"/>
    </location>
</feature>
<accession>A0A8S1L2U9</accession>